<reference evidence="2" key="1">
    <citation type="submission" date="2014-03" db="EMBL/GenBank/DDBJ databases">
        <title>The Genome Sequence of Puccinia striiformis f. sp. tritici PST-78.</title>
        <authorList>
            <consortium name="The Broad Institute Genome Sequencing Platform"/>
            <person name="Cuomo C."/>
            <person name="Hulbert S."/>
            <person name="Chen X."/>
            <person name="Walker B."/>
            <person name="Young S.K."/>
            <person name="Zeng Q."/>
            <person name="Gargeya S."/>
            <person name="Fitzgerald M."/>
            <person name="Haas B."/>
            <person name="Abouelleil A."/>
            <person name="Alvarado L."/>
            <person name="Arachchi H.M."/>
            <person name="Berlin A.M."/>
            <person name="Chapman S.B."/>
            <person name="Goldberg J."/>
            <person name="Griggs A."/>
            <person name="Gujja S."/>
            <person name="Hansen M."/>
            <person name="Howarth C."/>
            <person name="Imamovic A."/>
            <person name="Larimer J."/>
            <person name="McCowan C."/>
            <person name="Montmayeur A."/>
            <person name="Murphy C."/>
            <person name="Neiman D."/>
            <person name="Pearson M."/>
            <person name="Priest M."/>
            <person name="Roberts A."/>
            <person name="Saif S."/>
            <person name="Shea T."/>
            <person name="Sisk P."/>
            <person name="Sykes S."/>
            <person name="Wortman J."/>
            <person name="Nusbaum C."/>
            <person name="Birren B."/>
        </authorList>
    </citation>
    <scope>NUCLEOTIDE SEQUENCE [LARGE SCALE GENOMIC DNA]</scope>
    <source>
        <strain evidence="2">race PST-78</strain>
    </source>
</reference>
<dbReference type="EMBL" id="AJIL01005749">
    <property type="protein sequence ID" value="KNE87347.1"/>
    <property type="molecule type" value="Genomic_DNA"/>
</dbReference>
<organism evidence="1 2">
    <name type="scientific">Puccinia striiformis f. sp. tritici PST-78</name>
    <dbReference type="NCBI Taxonomy" id="1165861"/>
    <lineage>
        <taxon>Eukaryota</taxon>
        <taxon>Fungi</taxon>
        <taxon>Dikarya</taxon>
        <taxon>Basidiomycota</taxon>
        <taxon>Pucciniomycotina</taxon>
        <taxon>Pucciniomycetes</taxon>
        <taxon>Pucciniales</taxon>
        <taxon>Pucciniaceae</taxon>
        <taxon>Puccinia</taxon>
    </lineage>
</organism>
<name>A0A0L0UJT0_9BASI</name>
<keyword evidence="2" id="KW-1185">Reference proteome</keyword>
<evidence type="ECO:0000313" key="1">
    <source>
        <dbReference type="EMBL" id="KNE87347.1"/>
    </source>
</evidence>
<dbReference type="STRING" id="1165861.A0A0L0UJT0"/>
<comment type="caution">
    <text evidence="1">The sequence shown here is derived from an EMBL/GenBank/DDBJ whole genome shotgun (WGS) entry which is preliminary data.</text>
</comment>
<dbReference type="Proteomes" id="UP000054564">
    <property type="component" value="Unassembled WGS sequence"/>
</dbReference>
<evidence type="ECO:0000313" key="2">
    <source>
        <dbReference type="Proteomes" id="UP000054564"/>
    </source>
</evidence>
<sequence>MKGMVATVTSDKAYFSTDKSSTDLPTSNGVLAIIKFSIDPALRSSLNGMNAHGAYSSLSGRFSNPSWSLLLGRWSDVAQAPDASDSISAGYEAIKRS</sequence>
<feature type="non-terminal residue" evidence="1">
    <location>
        <position position="97"/>
    </location>
</feature>
<gene>
    <name evidence="1" type="ORF">PSTG_19271</name>
</gene>
<proteinExistence type="predicted"/>
<protein>
    <submittedName>
        <fullName evidence="1">Uncharacterized protein</fullName>
    </submittedName>
</protein>
<dbReference type="AlphaFoldDB" id="A0A0L0UJT0"/>
<accession>A0A0L0UJT0</accession>